<dbReference type="EMBL" id="WIXE01000177">
    <property type="protein sequence ID" value="KAK5986817.1"/>
    <property type="molecule type" value="Genomic_DNA"/>
</dbReference>
<feature type="coiled-coil region" evidence="1">
    <location>
        <begin position="53"/>
        <end position="80"/>
    </location>
</feature>
<feature type="compositionally biased region" description="Basic and acidic residues" evidence="2">
    <location>
        <begin position="83"/>
        <end position="102"/>
    </location>
</feature>
<reference evidence="3 4" key="1">
    <citation type="submission" date="2019-10" db="EMBL/GenBank/DDBJ databases">
        <title>Assembly and Annotation for the nematode Trichostrongylus colubriformis.</title>
        <authorList>
            <person name="Martin J."/>
        </authorList>
    </citation>
    <scope>NUCLEOTIDE SEQUENCE [LARGE SCALE GENOMIC DNA]</scope>
    <source>
        <strain evidence="3">G859</strain>
        <tissue evidence="3">Whole worm</tissue>
    </source>
</reference>
<keyword evidence="1" id="KW-0175">Coiled coil</keyword>
<protein>
    <submittedName>
        <fullName evidence="3">Uncharacterized protein</fullName>
    </submittedName>
</protein>
<keyword evidence="4" id="KW-1185">Reference proteome</keyword>
<name>A0AAN8G406_TRICO</name>
<evidence type="ECO:0000256" key="2">
    <source>
        <dbReference type="SAM" id="MobiDB-lite"/>
    </source>
</evidence>
<sequence length="175" mass="19826">MKFFSKILYQFLESKNATVKKLRECEKNARKIGHLENRLALAHAALRAIRKEKKDHAHEIAERDAKIAELEKELFHLRNDVTEEAVSEHTELEPEEEAKADVEVEADTDQLEQKPTVQEDEDDDVVVLDDGNGVEVDVSILHRIGEDEDIIEEDSANGEERCVSVGENGVLKITV</sequence>
<dbReference type="Proteomes" id="UP001331761">
    <property type="component" value="Unassembled WGS sequence"/>
</dbReference>
<proteinExistence type="predicted"/>
<comment type="caution">
    <text evidence="3">The sequence shown here is derived from an EMBL/GenBank/DDBJ whole genome shotgun (WGS) entry which is preliminary data.</text>
</comment>
<gene>
    <name evidence="3" type="ORF">GCK32_015034</name>
</gene>
<dbReference type="AlphaFoldDB" id="A0AAN8G406"/>
<evidence type="ECO:0000256" key="1">
    <source>
        <dbReference type="SAM" id="Coils"/>
    </source>
</evidence>
<evidence type="ECO:0000313" key="3">
    <source>
        <dbReference type="EMBL" id="KAK5986817.1"/>
    </source>
</evidence>
<organism evidence="3 4">
    <name type="scientific">Trichostrongylus colubriformis</name>
    <name type="common">Black scour worm</name>
    <dbReference type="NCBI Taxonomy" id="6319"/>
    <lineage>
        <taxon>Eukaryota</taxon>
        <taxon>Metazoa</taxon>
        <taxon>Ecdysozoa</taxon>
        <taxon>Nematoda</taxon>
        <taxon>Chromadorea</taxon>
        <taxon>Rhabditida</taxon>
        <taxon>Rhabditina</taxon>
        <taxon>Rhabditomorpha</taxon>
        <taxon>Strongyloidea</taxon>
        <taxon>Trichostrongylidae</taxon>
        <taxon>Trichostrongylus</taxon>
    </lineage>
</organism>
<feature type="region of interest" description="Disordered" evidence="2">
    <location>
        <begin position="83"/>
        <end position="124"/>
    </location>
</feature>
<accession>A0AAN8G406</accession>
<evidence type="ECO:0000313" key="4">
    <source>
        <dbReference type="Proteomes" id="UP001331761"/>
    </source>
</evidence>